<dbReference type="Gene3D" id="1.10.520.40">
    <property type="entry name" value="CRISPR-associated protein Cse2"/>
    <property type="match status" value="1"/>
</dbReference>
<organism evidence="1 2">
    <name type="scientific">Paracoccus aestuarii</name>
    <dbReference type="NCBI Taxonomy" id="453842"/>
    <lineage>
        <taxon>Bacteria</taxon>
        <taxon>Pseudomonadati</taxon>
        <taxon>Pseudomonadota</taxon>
        <taxon>Alphaproteobacteria</taxon>
        <taxon>Rhodobacterales</taxon>
        <taxon>Paracoccaceae</taxon>
        <taxon>Paracoccus</taxon>
    </lineage>
</organism>
<dbReference type="AlphaFoldDB" id="A0A418ZV95"/>
<gene>
    <name evidence="1" type="primary">casB</name>
    <name evidence="1" type="ORF">D3P06_11245</name>
</gene>
<dbReference type="RefSeq" id="WP_119886652.1">
    <property type="nucleotide sequence ID" value="NZ_CP067170.1"/>
</dbReference>
<sequence>MTENIGTVIAGWWHAALRPSEDTSAARALRARLRRAENGPEVLAQPQVHDLVAKAPWLRHRPLALIRVVQVLARVEGNDQRTLARVLGVGDPPAMSRARFEALVRSEAADLPRALRRAIALTDGRCNVAALGRDVLNWDDPDRGEKIRQDWYFDYFNGLRLNGASGVKDTEISQ</sequence>
<protein>
    <submittedName>
        <fullName evidence="1">Type I-E CRISPR-associated protein Cse2/CasB</fullName>
    </submittedName>
</protein>
<comment type="caution">
    <text evidence="1">The sequence shown here is derived from an EMBL/GenBank/DDBJ whole genome shotgun (WGS) entry which is preliminary data.</text>
</comment>
<proteinExistence type="predicted"/>
<dbReference type="NCBIfam" id="TIGR02548">
    <property type="entry name" value="casB_cse2"/>
    <property type="match status" value="1"/>
</dbReference>
<dbReference type="InterPro" id="IPR013382">
    <property type="entry name" value="CRISPR-assoc_prot_Cse2"/>
</dbReference>
<dbReference type="EMBL" id="QZEV01000056">
    <property type="protein sequence ID" value="RJL02370.1"/>
    <property type="molecule type" value="Genomic_DNA"/>
</dbReference>
<reference evidence="1 2" key="1">
    <citation type="submission" date="2018-09" db="EMBL/GenBank/DDBJ databases">
        <title>Paracoccus onubensis nov. sp. a moderate halophilic bacterium isolated from Gruta de las Maravillas (Aracena, Spain).</title>
        <authorList>
            <person name="Jurado V."/>
            <person name="Gutierrez-Patricio S."/>
            <person name="Gonzalez-Pimentel J.L."/>
            <person name="Laiz L."/>
            <person name="Saiz-Jimenez C."/>
        </authorList>
    </citation>
    <scope>NUCLEOTIDE SEQUENCE [LARGE SCALE GENOMIC DNA]</scope>
    <source>
        <strain evidence="1 2">DSM 19484</strain>
    </source>
</reference>
<dbReference type="OrthoDB" id="7279660at2"/>
<name>A0A418ZV95_9RHOB</name>
<accession>A0A418ZV95</accession>
<keyword evidence="2" id="KW-1185">Reference proteome</keyword>
<dbReference type="InterPro" id="IPR038287">
    <property type="entry name" value="Cse2_sf"/>
</dbReference>
<dbReference type="Pfam" id="PF09485">
    <property type="entry name" value="CRISPR_Cse2"/>
    <property type="match status" value="1"/>
</dbReference>
<evidence type="ECO:0000313" key="1">
    <source>
        <dbReference type="EMBL" id="RJL02370.1"/>
    </source>
</evidence>
<evidence type="ECO:0000313" key="2">
    <source>
        <dbReference type="Proteomes" id="UP000285530"/>
    </source>
</evidence>
<dbReference type="Proteomes" id="UP000285530">
    <property type="component" value="Unassembled WGS sequence"/>
</dbReference>